<proteinExistence type="predicted"/>
<dbReference type="Proteomes" id="UP000281028">
    <property type="component" value="Unassembled WGS sequence"/>
</dbReference>
<dbReference type="AlphaFoldDB" id="A0A433WKY3"/>
<dbReference type="OrthoDB" id="1142316at2"/>
<gene>
    <name evidence="2" type="ORF">ECE50_028365</name>
</gene>
<dbReference type="InterPro" id="IPR002938">
    <property type="entry name" value="FAD-bd"/>
</dbReference>
<sequence>MAERNNIVIIGGGLAGLTSAIHLCRAGLQVTLIEKHTYPGHKVCGEYISNEVLPYLRWLGADPAILEPAQLSRVVLSVAGGRTITSPLPLGGFGVSRYTLDHFLMQHAAAAGCRILQDTVTDIRFSGNEFAITTARHGMLQAEMTIGAYGKRAALDTRLQRGFLQQRSPWLAVKGHYEGDFPEQLVALHNFSGGYCGVSRIENKKVNICYLVSYDSFRRSKNLQAHREEVLYRNPHLRRIFENCRPLFPQPMTISQIAFGPKQPVDADVLMTGDTAGMIHPLCGNGMAMAIDSARIAAELLTAYFKEHKYNRQQLETAYTAAWNKAFKSRMQMGSLLNGLFLKEKLSAATMRALTVFPALLPAIIRRTHGKAANTYTS</sequence>
<comment type="caution">
    <text evidence="2">The sequence shown here is derived from an EMBL/GenBank/DDBJ whole genome shotgun (WGS) entry which is preliminary data.</text>
</comment>
<dbReference type="GO" id="GO:0071949">
    <property type="term" value="F:FAD binding"/>
    <property type="evidence" value="ECO:0007669"/>
    <property type="project" value="InterPro"/>
</dbReference>
<dbReference type="PANTHER" id="PTHR42685:SF22">
    <property type="entry name" value="CONDITIONED MEDIUM FACTOR RECEPTOR 1"/>
    <property type="match status" value="1"/>
</dbReference>
<dbReference type="PANTHER" id="PTHR42685">
    <property type="entry name" value="GERANYLGERANYL DIPHOSPHATE REDUCTASE"/>
    <property type="match status" value="1"/>
</dbReference>
<dbReference type="Pfam" id="PF01494">
    <property type="entry name" value="FAD_binding_3"/>
    <property type="match status" value="1"/>
</dbReference>
<dbReference type="SUPFAM" id="SSF51905">
    <property type="entry name" value="FAD/NAD(P)-binding domain"/>
    <property type="match status" value="1"/>
</dbReference>
<dbReference type="PRINTS" id="PR00420">
    <property type="entry name" value="RNGMNOXGNASE"/>
</dbReference>
<evidence type="ECO:0000313" key="2">
    <source>
        <dbReference type="EMBL" id="NSL90771.1"/>
    </source>
</evidence>
<name>A0A433WKY3_9BACT</name>
<dbReference type="EMBL" id="RIAR02000001">
    <property type="protein sequence ID" value="NSL90771.1"/>
    <property type="molecule type" value="Genomic_DNA"/>
</dbReference>
<keyword evidence="3" id="KW-1185">Reference proteome</keyword>
<feature type="domain" description="FAD-binding" evidence="1">
    <location>
        <begin position="7"/>
        <end position="308"/>
    </location>
</feature>
<accession>A0A433WKY3</accession>
<evidence type="ECO:0000313" key="3">
    <source>
        <dbReference type="Proteomes" id="UP000281028"/>
    </source>
</evidence>
<dbReference type="InterPro" id="IPR050407">
    <property type="entry name" value="Geranylgeranyl_reductase"/>
</dbReference>
<protein>
    <submittedName>
        <fullName evidence="2">NAD(P)/FAD-dependent oxidoreductase</fullName>
    </submittedName>
</protein>
<dbReference type="Gene3D" id="3.50.50.60">
    <property type="entry name" value="FAD/NAD(P)-binding domain"/>
    <property type="match status" value="1"/>
</dbReference>
<evidence type="ECO:0000259" key="1">
    <source>
        <dbReference type="Pfam" id="PF01494"/>
    </source>
</evidence>
<organism evidence="2 3">
    <name type="scientific">Chitinophaga solisilvae</name>
    <dbReference type="NCBI Taxonomy" id="1233460"/>
    <lineage>
        <taxon>Bacteria</taxon>
        <taxon>Pseudomonadati</taxon>
        <taxon>Bacteroidota</taxon>
        <taxon>Chitinophagia</taxon>
        <taxon>Chitinophagales</taxon>
        <taxon>Chitinophagaceae</taxon>
        <taxon>Chitinophaga</taxon>
    </lineage>
</organism>
<dbReference type="InterPro" id="IPR036188">
    <property type="entry name" value="FAD/NAD-bd_sf"/>
</dbReference>
<reference evidence="2" key="1">
    <citation type="submission" date="2020-05" db="EMBL/GenBank/DDBJ databases">
        <title>Chitinophaga laudate sp. nov., isolated from a tropical peat swamp.</title>
        <authorList>
            <person name="Goh C.B.S."/>
            <person name="Lee M.S."/>
            <person name="Parimannan S."/>
            <person name="Pasbakhsh P."/>
            <person name="Yule C.M."/>
            <person name="Rajandas H."/>
            <person name="Loke S."/>
            <person name="Croft L."/>
            <person name="Tan J.B.L."/>
        </authorList>
    </citation>
    <scope>NUCLEOTIDE SEQUENCE</scope>
    <source>
        <strain evidence="2">Mgbs1</strain>
    </source>
</reference>